<keyword evidence="4" id="KW-1185">Reference proteome</keyword>
<dbReference type="Proteomes" id="UP000660070">
    <property type="component" value="Unassembled WGS sequence"/>
</dbReference>
<dbReference type="InterPro" id="IPR050194">
    <property type="entry name" value="Glycosyltransferase_grp1"/>
</dbReference>
<dbReference type="PANTHER" id="PTHR45947">
    <property type="entry name" value="SULFOQUINOVOSYL TRANSFERASE SQD2"/>
    <property type="match status" value="1"/>
</dbReference>
<evidence type="ECO:0000313" key="4">
    <source>
        <dbReference type="Proteomes" id="UP000660070"/>
    </source>
</evidence>
<organism evidence="3 4">
    <name type="scientific">Kaistella gelatinilytica</name>
    <dbReference type="NCBI Taxonomy" id="2787636"/>
    <lineage>
        <taxon>Bacteria</taxon>
        <taxon>Pseudomonadati</taxon>
        <taxon>Bacteroidota</taxon>
        <taxon>Flavobacteriia</taxon>
        <taxon>Flavobacteriales</taxon>
        <taxon>Weeksellaceae</taxon>
        <taxon>Chryseobacterium group</taxon>
        <taxon>Kaistella</taxon>
    </lineage>
</organism>
<dbReference type="InterPro" id="IPR001296">
    <property type="entry name" value="Glyco_trans_1"/>
</dbReference>
<comment type="caution">
    <text evidence="3">The sequence shown here is derived from an EMBL/GenBank/DDBJ whole genome shotgun (WGS) entry which is preliminary data.</text>
</comment>
<evidence type="ECO:0000313" key="3">
    <source>
        <dbReference type="EMBL" id="MBF8457544.1"/>
    </source>
</evidence>
<dbReference type="EMBL" id="JADPVI010000002">
    <property type="protein sequence ID" value="MBF8457544.1"/>
    <property type="molecule type" value="Genomic_DNA"/>
</dbReference>
<dbReference type="PANTHER" id="PTHR45947:SF15">
    <property type="entry name" value="TEICHURONIC ACID BIOSYNTHESIS GLYCOSYLTRANSFERASE TUAC-RELATED"/>
    <property type="match status" value="1"/>
</dbReference>
<feature type="domain" description="Glycosyl transferase family 1" evidence="1">
    <location>
        <begin position="196"/>
        <end position="338"/>
    </location>
</feature>
<dbReference type="Pfam" id="PF00534">
    <property type="entry name" value="Glycos_transf_1"/>
    <property type="match status" value="1"/>
</dbReference>
<reference evidence="3 4" key="1">
    <citation type="submission" date="2020-11" db="EMBL/GenBank/DDBJ databases">
        <title>Kaistella gelatinilytica sp. nov., a flavobacterium isolated from Antarctic Soil.</title>
        <authorList>
            <person name="Li J."/>
        </authorList>
    </citation>
    <scope>NUCLEOTIDE SEQUENCE [LARGE SCALE GENOMIC DNA]</scope>
    <source>
        <strain evidence="3 4">G5-32</strain>
    </source>
</reference>
<protein>
    <submittedName>
        <fullName evidence="3">Glycosyltransferase</fullName>
    </submittedName>
</protein>
<name>A0ABS0FCV2_9FLAO</name>
<evidence type="ECO:0000259" key="2">
    <source>
        <dbReference type="Pfam" id="PF13439"/>
    </source>
</evidence>
<feature type="domain" description="Glycosyltransferase subfamily 4-like N-terminal" evidence="2">
    <location>
        <begin position="75"/>
        <end position="187"/>
    </location>
</feature>
<dbReference type="Gene3D" id="3.40.50.2000">
    <property type="entry name" value="Glycogen Phosphorylase B"/>
    <property type="match status" value="2"/>
</dbReference>
<evidence type="ECO:0000259" key="1">
    <source>
        <dbReference type="Pfam" id="PF00534"/>
    </source>
</evidence>
<sequence length="373" mass="42732">MNYKILFISSWFPNKFEPTNGNFVQRHAEAVSLINEVEILHCIGDSAQNEKFIFDDQIINGVRTLIVYYKNTTNPVLNFLRRMTAYKRGFAKMQTPDLVHANVMQQSMLFAVYLKMRYKIPFVITEHWSGFLNINRTKLSKVQLLISKFIGKNSAFILPVSQYLLSDLKDLGFQTKMLVVQNVVDTNLFTLKGGTGDKFTFLHVSNLIKLKNPEKIVNTAIRLREKYKNFNLQIGGDGNLENLDEIVRNNKSESFITTFSLLTPNQVAEKMRSSDCFVLFSDYENFPCVLLESLSSGTPAIATKVGGIPEIISEKKGILISNSEEELYNAMESVLQKKVTFVSPEDLHQFVQDHFSMEKIAEKFTDIYRKILQ</sequence>
<dbReference type="RefSeq" id="WP_196080028.1">
    <property type="nucleotide sequence ID" value="NZ_JADPVI010000002.1"/>
</dbReference>
<dbReference type="InterPro" id="IPR028098">
    <property type="entry name" value="Glyco_trans_4-like_N"/>
</dbReference>
<accession>A0ABS0FCV2</accession>
<dbReference type="SUPFAM" id="SSF53756">
    <property type="entry name" value="UDP-Glycosyltransferase/glycogen phosphorylase"/>
    <property type="match status" value="1"/>
</dbReference>
<dbReference type="Pfam" id="PF13439">
    <property type="entry name" value="Glyco_transf_4"/>
    <property type="match status" value="1"/>
</dbReference>
<proteinExistence type="predicted"/>
<gene>
    <name evidence="3" type="ORF">IV494_10175</name>
</gene>